<evidence type="ECO:0000256" key="1">
    <source>
        <dbReference type="SAM" id="MobiDB-lite"/>
    </source>
</evidence>
<organism evidence="3 4">
    <name type="scientific">Agromyces tropicus</name>
    <dbReference type="NCBI Taxonomy" id="555371"/>
    <lineage>
        <taxon>Bacteria</taxon>
        <taxon>Bacillati</taxon>
        <taxon>Actinomycetota</taxon>
        <taxon>Actinomycetes</taxon>
        <taxon>Micrococcales</taxon>
        <taxon>Microbacteriaceae</taxon>
        <taxon>Agromyces</taxon>
    </lineage>
</organism>
<dbReference type="SUPFAM" id="SSF46785">
    <property type="entry name" value="Winged helix' DNA-binding domain"/>
    <property type="match status" value="1"/>
</dbReference>
<dbReference type="PANTHER" id="PTHR43252:SF2">
    <property type="entry name" value="TRANSCRIPTION REGULATOR, PADR-LIKE FAMILY"/>
    <property type="match status" value="1"/>
</dbReference>
<proteinExistence type="predicted"/>
<evidence type="ECO:0000313" key="3">
    <source>
        <dbReference type="EMBL" id="GAA2041767.1"/>
    </source>
</evidence>
<sequence>MSDSGSYMGGGFGSGSSGWGGPGRGGQGLWDAMQELRGMFEQKVAPRMGKGDVRAAVLALLAEKPMHGYQIINEIAERSGGAWKPSAGSVYPTLQLLADEGLITAEEEGGRKTYTLTEAGTAEAEASADRTPWPTPPGSGGDGGRGRDFGMSGALGKAGIELAQAAAQVGRSGTADQVKDAVEVLEDARRKLYSILAQG</sequence>
<dbReference type="InterPro" id="IPR011991">
    <property type="entry name" value="ArsR-like_HTH"/>
</dbReference>
<keyword evidence="4" id="KW-1185">Reference proteome</keyword>
<dbReference type="Gene3D" id="1.10.10.10">
    <property type="entry name" value="Winged helix-like DNA-binding domain superfamily/Winged helix DNA-binding domain"/>
    <property type="match status" value="1"/>
</dbReference>
<comment type="caution">
    <text evidence="3">The sequence shown here is derived from an EMBL/GenBank/DDBJ whole genome shotgun (WGS) entry which is preliminary data.</text>
</comment>
<dbReference type="CDD" id="cd00090">
    <property type="entry name" value="HTH_ARSR"/>
    <property type="match status" value="1"/>
</dbReference>
<dbReference type="RefSeq" id="WP_425546247.1">
    <property type="nucleotide sequence ID" value="NZ_BAAAPW010000005.1"/>
</dbReference>
<dbReference type="Pfam" id="PF03551">
    <property type="entry name" value="PadR"/>
    <property type="match status" value="1"/>
</dbReference>
<dbReference type="Proteomes" id="UP001501196">
    <property type="component" value="Unassembled WGS sequence"/>
</dbReference>
<dbReference type="PANTHER" id="PTHR43252">
    <property type="entry name" value="TRANSCRIPTIONAL REGULATOR YQJI"/>
    <property type="match status" value="1"/>
</dbReference>
<feature type="region of interest" description="Disordered" evidence="1">
    <location>
        <begin position="1"/>
        <end position="28"/>
    </location>
</feature>
<dbReference type="InterPro" id="IPR036390">
    <property type="entry name" value="WH_DNA-bd_sf"/>
</dbReference>
<dbReference type="EMBL" id="BAAAPW010000005">
    <property type="protein sequence ID" value="GAA2041767.1"/>
    <property type="molecule type" value="Genomic_DNA"/>
</dbReference>
<feature type="compositionally biased region" description="Gly residues" evidence="1">
    <location>
        <begin position="7"/>
        <end position="28"/>
    </location>
</feature>
<feature type="region of interest" description="Disordered" evidence="1">
    <location>
        <begin position="120"/>
        <end position="148"/>
    </location>
</feature>
<evidence type="ECO:0000259" key="2">
    <source>
        <dbReference type="Pfam" id="PF03551"/>
    </source>
</evidence>
<name>A0ABP5G7Y8_9MICO</name>
<gene>
    <name evidence="3" type="ORF">GCM10009819_29860</name>
</gene>
<protein>
    <submittedName>
        <fullName evidence="3">PadR family transcriptional regulator</fullName>
    </submittedName>
</protein>
<dbReference type="InterPro" id="IPR005149">
    <property type="entry name" value="Tscrpt_reg_PadR_N"/>
</dbReference>
<evidence type="ECO:0000313" key="4">
    <source>
        <dbReference type="Proteomes" id="UP001501196"/>
    </source>
</evidence>
<dbReference type="InterPro" id="IPR036388">
    <property type="entry name" value="WH-like_DNA-bd_sf"/>
</dbReference>
<feature type="domain" description="Transcription regulator PadR N-terminal" evidence="2">
    <location>
        <begin position="57"/>
        <end position="125"/>
    </location>
</feature>
<accession>A0ABP5G7Y8</accession>
<reference evidence="4" key="1">
    <citation type="journal article" date="2019" name="Int. J. Syst. Evol. Microbiol.">
        <title>The Global Catalogue of Microorganisms (GCM) 10K type strain sequencing project: providing services to taxonomists for standard genome sequencing and annotation.</title>
        <authorList>
            <consortium name="The Broad Institute Genomics Platform"/>
            <consortium name="The Broad Institute Genome Sequencing Center for Infectious Disease"/>
            <person name="Wu L."/>
            <person name="Ma J."/>
        </authorList>
    </citation>
    <scope>NUCLEOTIDE SEQUENCE [LARGE SCALE GENOMIC DNA]</scope>
    <source>
        <strain evidence="4">JCM 15672</strain>
    </source>
</reference>